<proteinExistence type="inferred from homology"/>
<keyword evidence="10" id="KW-1185">Reference proteome</keyword>
<comment type="subcellular location">
    <subcellularLocation>
        <location evidence="2">Cytoplasm</location>
    </subcellularLocation>
    <subcellularLocation>
        <location evidence="1">Nucleus</location>
    </subcellularLocation>
</comment>
<dbReference type="Proteomes" id="UP000775547">
    <property type="component" value="Unassembled WGS sequence"/>
</dbReference>
<sequence length="199" mass="22029">MDSPWDEGHDTTTAFEDLREAEWTKMSEEFTNTGYREGITAGKEASVQEGFNTGFADVGAPLGRDLGLIRGKSSALLSFLLSATSTVLGVSDEEKETLVAEAREIASQLGNIRYSDIEPRDLEAEQHAREHLEAEGQAMEVNEDLEQKKQLESVEDMLSRMSAGENVEGPGRPTMEDVLRLRVRLQALSLHLGFRIDLC</sequence>
<reference evidence="9" key="2">
    <citation type="submission" date="2021-10" db="EMBL/GenBank/DDBJ databases">
        <title>Phylogenomics reveals ancestral predisposition of the termite-cultivated fungus Termitomyces towards a domesticated lifestyle.</title>
        <authorList>
            <person name="Auxier B."/>
            <person name="Grum-Grzhimaylo A."/>
            <person name="Cardenas M.E."/>
            <person name="Lodge J.D."/>
            <person name="Laessoe T."/>
            <person name="Pedersen O."/>
            <person name="Smith M.E."/>
            <person name="Kuyper T.W."/>
            <person name="Franco-Molano E.A."/>
            <person name="Baroni T.J."/>
            <person name="Aanen D.K."/>
        </authorList>
    </citation>
    <scope>NUCLEOTIDE SEQUENCE</scope>
    <source>
        <strain evidence="9">AP01</strain>
        <tissue evidence="9">Mycelium</tissue>
    </source>
</reference>
<evidence type="ECO:0000256" key="5">
    <source>
        <dbReference type="ARBA" id="ARBA00018400"/>
    </source>
</evidence>
<evidence type="ECO:0000256" key="6">
    <source>
        <dbReference type="ARBA" id="ARBA00022490"/>
    </source>
</evidence>
<evidence type="ECO:0000256" key="2">
    <source>
        <dbReference type="ARBA" id="ARBA00004496"/>
    </source>
</evidence>
<name>A0A9P7G946_9AGAR</name>
<organism evidence="9 10">
    <name type="scientific">Asterophora parasitica</name>
    <dbReference type="NCBI Taxonomy" id="117018"/>
    <lineage>
        <taxon>Eukaryota</taxon>
        <taxon>Fungi</taxon>
        <taxon>Dikarya</taxon>
        <taxon>Basidiomycota</taxon>
        <taxon>Agaricomycotina</taxon>
        <taxon>Agaricomycetes</taxon>
        <taxon>Agaricomycetidae</taxon>
        <taxon>Agaricales</taxon>
        <taxon>Tricholomatineae</taxon>
        <taxon>Lyophyllaceae</taxon>
        <taxon>Asterophora</taxon>
    </lineage>
</organism>
<evidence type="ECO:0000256" key="1">
    <source>
        <dbReference type="ARBA" id="ARBA00004123"/>
    </source>
</evidence>
<evidence type="ECO:0000256" key="3">
    <source>
        <dbReference type="ARBA" id="ARBA00007096"/>
    </source>
</evidence>
<dbReference type="OrthoDB" id="20086at2759"/>
<dbReference type="PANTHER" id="PTHR18829:SF0">
    <property type="entry name" value="PROTEIN YAE1 HOMOLOG"/>
    <property type="match status" value="1"/>
</dbReference>
<reference evidence="9" key="1">
    <citation type="submission" date="2020-07" db="EMBL/GenBank/DDBJ databases">
        <authorList>
            <person name="Nieuwenhuis M."/>
            <person name="Van De Peppel L.J.J."/>
        </authorList>
    </citation>
    <scope>NUCLEOTIDE SEQUENCE</scope>
    <source>
        <strain evidence="9">AP01</strain>
        <tissue evidence="9">Mycelium</tissue>
    </source>
</reference>
<evidence type="ECO:0000259" key="8">
    <source>
        <dbReference type="Pfam" id="PF09811"/>
    </source>
</evidence>
<keyword evidence="7" id="KW-0539">Nucleus</keyword>
<comment type="caution">
    <text evidence="9">The sequence shown here is derived from an EMBL/GenBank/DDBJ whole genome shotgun (WGS) entry which is preliminary data.</text>
</comment>
<dbReference type="GO" id="GO:0005737">
    <property type="term" value="C:cytoplasm"/>
    <property type="evidence" value="ECO:0007669"/>
    <property type="project" value="UniProtKB-SubCell"/>
</dbReference>
<comment type="similarity">
    <text evidence="3">Belongs to the YAE1 family.</text>
</comment>
<dbReference type="AlphaFoldDB" id="A0A9P7G946"/>
<dbReference type="Pfam" id="PF09811">
    <property type="entry name" value="Yae1_N"/>
    <property type="match status" value="1"/>
</dbReference>
<evidence type="ECO:0000256" key="7">
    <source>
        <dbReference type="ARBA" id="ARBA00023242"/>
    </source>
</evidence>
<feature type="domain" description="Essential protein Yae1 N-terminal" evidence="8">
    <location>
        <begin position="34"/>
        <end position="72"/>
    </location>
</feature>
<dbReference type="InterPro" id="IPR019191">
    <property type="entry name" value="Essential_protein_Yae1_N"/>
</dbReference>
<dbReference type="GO" id="GO:0005634">
    <property type="term" value="C:nucleus"/>
    <property type="evidence" value="ECO:0007669"/>
    <property type="project" value="UniProtKB-SubCell"/>
</dbReference>
<dbReference type="InterPro" id="IPR038881">
    <property type="entry name" value="Yae1-like"/>
</dbReference>
<dbReference type="PANTHER" id="PTHR18829">
    <property type="entry name" value="PROTEIN YAE1 HOMOLOG"/>
    <property type="match status" value="1"/>
</dbReference>
<keyword evidence="6" id="KW-0963">Cytoplasm</keyword>
<protein>
    <recommendedName>
        <fullName evidence="5">Protein YAE1</fullName>
    </recommendedName>
    <alternativeName>
        <fullName evidence="4">Protein yae1</fullName>
    </alternativeName>
</protein>
<evidence type="ECO:0000313" key="9">
    <source>
        <dbReference type="EMBL" id="KAG5646179.1"/>
    </source>
</evidence>
<accession>A0A9P7G946</accession>
<gene>
    <name evidence="9" type="ORF">DXG03_004232</name>
</gene>
<evidence type="ECO:0000313" key="10">
    <source>
        <dbReference type="Proteomes" id="UP000775547"/>
    </source>
</evidence>
<evidence type="ECO:0000256" key="4">
    <source>
        <dbReference type="ARBA" id="ARBA00017286"/>
    </source>
</evidence>
<dbReference type="EMBL" id="JABCKV010000025">
    <property type="protein sequence ID" value="KAG5646179.1"/>
    <property type="molecule type" value="Genomic_DNA"/>
</dbReference>